<organism evidence="1 2">
    <name type="scientific">Haloarcula argentinensis</name>
    <dbReference type="NCBI Taxonomy" id="43776"/>
    <lineage>
        <taxon>Archaea</taxon>
        <taxon>Methanobacteriati</taxon>
        <taxon>Methanobacteriota</taxon>
        <taxon>Stenosarchaea group</taxon>
        <taxon>Halobacteria</taxon>
        <taxon>Halobacteriales</taxon>
        <taxon>Haloarculaceae</taxon>
        <taxon>Haloarcula</taxon>
    </lineage>
</organism>
<dbReference type="Proteomes" id="UP000641625">
    <property type="component" value="Unassembled WGS sequence"/>
</dbReference>
<dbReference type="RefSeq" id="WP_170097786.1">
    <property type="nucleotide sequence ID" value="NZ_WOWA01000007.1"/>
</dbReference>
<proteinExistence type="predicted"/>
<reference evidence="1" key="1">
    <citation type="submission" date="2019-12" db="EMBL/GenBank/DDBJ databases">
        <title>Whole genome sequencing of Haloarcula argentinensis strain pws5.</title>
        <authorList>
            <person name="Verma D.K."/>
            <person name="Gopal K."/>
            <person name="Prasad E.S."/>
        </authorList>
    </citation>
    <scope>NUCLEOTIDE SEQUENCE</scope>
    <source>
        <strain evidence="1">Pws5</strain>
    </source>
</reference>
<evidence type="ECO:0000313" key="1">
    <source>
        <dbReference type="EMBL" id="NLV14360.1"/>
    </source>
</evidence>
<name>A0A847UQ68_HALAR</name>
<sequence>MLRQLVLLVLAATLVTAPVAATTTTIDTSHPLTDDAHVETFESEGVTSAAFAQVDLNVTVAEDHDGVGLDGFYLDTGNVYLRLDYDETVDRTIRFYLPSEYFAPRVQRTLEPKRGNTPVSLTPVRDGEMTAVSIDVDGQTDATYAISTAAGGIWSIRSSAREKAENQTGWEFPTLAGGGEQWQYIRAGSYSTSSPARINDTSATIQYETSAPDGGTQWLPVPECDDPSTQAVCSLEEQNATIIMSSQDSPRIRYKSSTDLLSDLGGAINDLRQTDDRAKDFFGSLFGGA</sequence>
<comment type="caution">
    <text evidence="1">The sequence shown here is derived from an EMBL/GenBank/DDBJ whole genome shotgun (WGS) entry which is preliminary data.</text>
</comment>
<gene>
    <name evidence="1" type="ORF">GOC77_13920</name>
</gene>
<protein>
    <submittedName>
        <fullName evidence="1">Uncharacterized protein</fullName>
    </submittedName>
</protein>
<accession>A0A847UQ68</accession>
<dbReference type="EMBL" id="WOWA01000007">
    <property type="protein sequence ID" value="NLV14360.1"/>
    <property type="molecule type" value="Genomic_DNA"/>
</dbReference>
<evidence type="ECO:0000313" key="2">
    <source>
        <dbReference type="Proteomes" id="UP000641625"/>
    </source>
</evidence>
<dbReference type="AlphaFoldDB" id="A0A847UQ68"/>